<dbReference type="Proteomes" id="UP001239626">
    <property type="component" value="Unassembled WGS sequence"/>
</dbReference>
<name>A0ABU0EJP8_9CELL</name>
<feature type="transmembrane region" description="Helical" evidence="1">
    <location>
        <begin position="160"/>
        <end position="181"/>
    </location>
</feature>
<feature type="transmembrane region" description="Helical" evidence="1">
    <location>
        <begin position="212"/>
        <end position="230"/>
    </location>
</feature>
<evidence type="ECO:0000313" key="3">
    <source>
        <dbReference type="Proteomes" id="UP001239626"/>
    </source>
</evidence>
<keyword evidence="1" id="KW-0812">Transmembrane</keyword>
<feature type="transmembrane region" description="Helical" evidence="1">
    <location>
        <begin position="129"/>
        <end position="153"/>
    </location>
</feature>
<sequence length="235" mass="24404">MRRALLFEVRRVTSVWSTWILLGLIFLVGLATSLNQLRGQTSADDFPLGAVNHLTAGGVLAAAIGASAIGAELRWNTLRALYTAFPRRTDIVLAKVGVVVALLVALSIVCTAVDTAVTSVAAGGTGFDGAWFGLGTRSALVLVCWGVIGFSIAALTRSQVAGFLVPVAVSFIVEIGLLSIFPSNTLASVLPFINASEAISVGVPAVEAFERAAVFGGWAVVLLVAAVVVLRRRDA</sequence>
<feature type="transmembrane region" description="Helical" evidence="1">
    <location>
        <begin position="12"/>
        <end position="31"/>
    </location>
</feature>
<gene>
    <name evidence="2" type="ORF">J2X26_003851</name>
</gene>
<keyword evidence="1" id="KW-1133">Transmembrane helix</keyword>
<accession>A0ABU0EJP8</accession>
<dbReference type="RefSeq" id="WP_307494316.1">
    <property type="nucleotide sequence ID" value="NZ_JAUSVB010000006.1"/>
</dbReference>
<reference evidence="2 3" key="1">
    <citation type="submission" date="2023-07" db="EMBL/GenBank/DDBJ databases">
        <title>Sorghum-associated microbial communities from plants grown in Nebraska, USA.</title>
        <authorList>
            <person name="Schachtman D."/>
        </authorList>
    </citation>
    <scope>NUCLEOTIDE SEQUENCE [LARGE SCALE GENOMIC DNA]</scope>
    <source>
        <strain evidence="2 3">BE332</strain>
    </source>
</reference>
<proteinExistence type="predicted"/>
<evidence type="ECO:0000313" key="2">
    <source>
        <dbReference type="EMBL" id="MDQ0375513.1"/>
    </source>
</evidence>
<keyword evidence="1" id="KW-0472">Membrane</keyword>
<feature type="transmembrane region" description="Helical" evidence="1">
    <location>
        <begin position="51"/>
        <end position="71"/>
    </location>
</feature>
<dbReference type="EMBL" id="JAUSVB010000006">
    <property type="protein sequence ID" value="MDQ0375513.1"/>
    <property type="molecule type" value="Genomic_DNA"/>
</dbReference>
<evidence type="ECO:0000256" key="1">
    <source>
        <dbReference type="SAM" id="Phobius"/>
    </source>
</evidence>
<protein>
    <submittedName>
        <fullName evidence="2">ABC-type transport system involved in multi-copper enzyme maturation permease subunit</fullName>
    </submittedName>
</protein>
<keyword evidence="3" id="KW-1185">Reference proteome</keyword>
<organism evidence="2 3">
    <name type="scientific">Cellulomonas humilata</name>
    <dbReference type="NCBI Taxonomy" id="144055"/>
    <lineage>
        <taxon>Bacteria</taxon>
        <taxon>Bacillati</taxon>
        <taxon>Actinomycetota</taxon>
        <taxon>Actinomycetes</taxon>
        <taxon>Micrococcales</taxon>
        <taxon>Cellulomonadaceae</taxon>
        <taxon>Cellulomonas</taxon>
    </lineage>
</organism>
<comment type="caution">
    <text evidence="2">The sequence shown here is derived from an EMBL/GenBank/DDBJ whole genome shotgun (WGS) entry which is preliminary data.</text>
</comment>
<feature type="transmembrane region" description="Helical" evidence="1">
    <location>
        <begin position="92"/>
        <end position="117"/>
    </location>
</feature>